<comment type="caution">
    <text evidence="2">The sequence shown here is derived from an EMBL/GenBank/DDBJ whole genome shotgun (WGS) entry which is preliminary data.</text>
</comment>
<keyword evidence="3" id="KW-1185">Reference proteome</keyword>
<protein>
    <submittedName>
        <fullName evidence="2">Putative reverse transcriptase domain protein</fullName>
    </submittedName>
</protein>
<evidence type="ECO:0000313" key="2">
    <source>
        <dbReference type="EMBL" id="KAF7334414.1"/>
    </source>
</evidence>
<proteinExistence type="predicted"/>
<dbReference type="EMBL" id="JACAZI010000026">
    <property type="protein sequence ID" value="KAF7334414.1"/>
    <property type="molecule type" value="Genomic_DNA"/>
</dbReference>
<dbReference type="InterPro" id="IPR043502">
    <property type="entry name" value="DNA/RNA_pol_sf"/>
</dbReference>
<keyword evidence="2" id="KW-0548">Nucleotidyltransferase</keyword>
<gene>
    <name evidence="2" type="ORF">MVEN_02270700</name>
</gene>
<dbReference type="PANTHER" id="PTHR33050:SF7">
    <property type="entry name" value="RIBONUCLEASE H"/>
    <property type="match status" value="1"/>
</dbReference>
<dbReference type="PANTHER" id="PTHR33050">
    <property type="entry name" value="REVERSE TRANSCRIPTASE DOMAIN-CONTAINING PROTEIN"/>
    <property type="match status" value="1"/>
</dbReference>
<evidence type="ECO:0000256" key="1">
    <source>
        <dbReference type="SAM" id="MobiDB-lite"/>
    </source>
</evidence>
<dbReference type="OrthoDB" id="2506773at2759"/>
<feature type="compositionally biased region" description="Polar residues" evidence="1">
    <location>
        <begin position="279"/>
        <end position="290"/>
    </location>
</feature>
<dbReference type="SUPFAM" id="SSF56672">
    <property type="entry name" value="DNA/RNA polymerases"/>
    <property type="match status" value="1"/>
</dbReference>
<feature type="compositionally biased region" description="Basic and acidic residues" evidence="1">
    <location>
        <begin position="225"/>
        <end position="236"/>
    </location>
</feature>
<feature type="compositionally biased region" description="Basic and acidic residues" evidence="1">
    <location>
        <begin position="160"/>
        <end position="178"/>
    </location>
</feature>
<dbReference type="InterPro" id="IPR052055">
    <property type="entry name" value="Hepadnavirus_pol/RT"/>
</dbReference>
<organism evidence="2 3">
    <name type="scientific">Mycena venus</name>
    <dbReference type="NCBI Taxonomy" id="2733690"/>
    <lineage>
        <taxon>Eukaryota</taxon>
        <taxon>Fungi</taxon>
        <taxon>Dikarya</taxon>
        <taxon>Basidiomycota</taxon>
        <taxon>Agaricomycotina</taxon>
        <taxon>Agaricomycetes</taxon>
        <taxon>Agaricomycetidae</taxon>
        <taxon>Agaricales</taxon>
        <taxon>Marasmiineae</taxon>
        <taxon>Mycenaceae</taxon>
        <taxon>Mycena</taxon>
    </lineage>
</organism>
<keyword evidence="2" id="KW-0808">Transferase</keyword>
<name>A0A8H6X5J4_9AGAR</name>
<feature type="compositionally biased region" description="Low complexity" evidence="1">
    <location>
        <begin position="292"/>
        <end position="306"/>
    </location>
</feature>
<dbReference type="AlphaFoldDB" id="A0A8H6X5J4"/>
<dbReference type="Proteomes" id="UP000620124">
    <property type="component" value="Unassembled WGS sequence"/>
</dbReference>
<feature type="region of interest" description="Disordered" evidence="1">
    <location>
        <begin position="266"/>
        <end position="317"/>
    </location>
</feature>
<dbReference type="GO" id="GO:0003964">
    <property type="term" value="F:RNA-directed DNA polymerase activity"/>
    <property type="evidence" value="ECO:0007669"/>
    <property type="project" value="UniProtKB-KW"/>
</dbReference>
<feature type="compositionally biased region" description="Polar residues" evidence="1">
    <location>
        <begin position="208"/>
        <end position="224"/>
    </location>
</feature>
<reference evidence="2" key="1">
    <citation type="submission" date="2020-05" db="EMBL/GenBank/DDBJ databases">
        <title>Mycena genomes resolve the evolution of fungal bioluminescence.</title>
        <authorList>
            <person name="Tsai I.J."/>
        </authorList>
    </citation>
    <scope>NUCLEOTIDE SEQUENCE</scope>
    <source>
        <strain evidence="2">CCC161011</strain>
    </source>
</reference>
<feature type="region of interest" description="Disordered" evidence="1">
    <location>
        <begin position="141"/>
        <end position="236"/>
    </location>
</feature>
<keyword evidence="2" id="KW-0695">RNA-directed DNA polymerase</keyword>
<sequence>MSGALEKPTKTFKFAKKTIDPHAVVVPVHVEKILRAGWTKYFPLADLNDENSDQIFAKAAEYESKASDTGISPADFMLCSAKLTEAIRSYFEPQQFAGQLADRLENHFANIVKRSDFQTNTHRYVIYNTAILQRFADGRRTYGKSSASGTATKWPDASADDAKRREEEDRRRGQRSGETHGQQWQGNRGNGGGSSGADSFRNARHGFRTSNEGTSAGNDTTDGQTRGRRERANQEDTHGRCIFCGARERHNSFYCPEDTGPWYKRVSGRNGTGPHPSEASASATRTTYPQTAPRATASSPMAAPSAEPAPPQIRRRPTAPRDALATELLPIVTPLVADRWEHWIARMGVTREFADVPEGIRNGFSHGIDPDLRATKTFIPKNLTSALEHPDVIDAYLAKEQHLGRISPPYDPTLLEQIIGPFRCSPIGCVQKDPPDGKWRMFNHHSFPRNDPDVPSINSQIDKENYPCDWGSFVQCYLIVARAPAGAEACVFDVKSAFRNVPTLPEERSQLMISWRDKVYFDHVFSFGATSAPGIFGRIADLLVLLLKHHSVEDILKWVDDFIFFRYLKQNPDGSTFFLYDETLFTKLAEELGWLWEMEKHTPFAKKFTYLGFDWRLTTKTVSLPEKKRTKYRGKVQAWLPTITDTTTDAARGHHGLQEGRGKRVSMYRLQASLNQAANPYVRYRLPPEVKADAQWWIEALSAERVELEIRQPPPLGSDVIFVDASTSWGVGLVFRGRWLAWKFKEGWRANGRNIGWAEMVAVELAVRTVVASGVANAHIALRSDNQGVIGALAAGRSYGIQENAILQHILFLFHKHRLWFSITYVNTKENPADAPSRGILPPRTEMYQRQPRTPDHLRSLLYLVLN</sequence>
<accession>A0A8H6X5J4</accession>
<evidence type="ECO:0000313" key="3">
    <source>
        <dbReference type="Proteomes" id="UP000620124"/>
    </source>
</evidence>